<proteinExistence type="predicted"/>
<organism evidence="1">
    <name type="scientific">viral metagenome</name>
    <dbReference type="NCBI Taxonomy" id="1070528"/>
    <lineage>
        <taxon>unclassified sequences</taxon>
        <taxon>metagenomes</taxon>
        <taxon>organismal metagenomes</taxon>
    </lineage>
</organism>
<protein>
    <submittedName>
        <fullName evidence="1">Uncharacterized protein</fullName>
    </submittedName>
</protein>
<sequence>MISYFQTKREKLKIIYCSLCLTNKYRMGNESSKQAKQENLIKQQKLQEDALRNFNIRVSSYSYPHHGQHNAYIEWCRAQYELECVPESCRQGSNFNTKDNYW</sequence>
<reference evidence="1" key="1">
    <citation type="journal article" date="2020" name="Nature">
        <title>Giant virus diversity and host interactions through global metagenomics.</title>
        <authorList>
            <person name="Schulz F."/>
            <person name="Roux S."/>
            <person name="Paez-Espino D."/>
            <person name="Jungbluth S."/>
            <person name="Walsh D.A."/>
            <person name="Denef V.J."/>
            <person name="McMahon K.D."/>
            <person name="Konstantinidis K.T."/>
            <person name="Eloe-Fadrosh E.A."/>
            <person name="Kyrpides N.C."/>
            <person name="Woyke T."/>
        </authorList>
    </citation>
    <scope>NUCLEOTIDE SEQUENCE</scope>
    <source>
        <strain evidence="1">GVMAG-S-3300013014-136</strain>
    </source>
</reference>
<dbReference type="AlphaFoldDB" id="A0A6C0KUB8"/>
<dbReference type="EMBL" id="MN740967">
    <property type="protein sequence ID" value="QHU20287.1"/>
    <property type="molecule type" value="Genomic_DNA"/>
</dbReference>
<name>A0A6C0KUB8_9ZZZZ</name>
<evidence type="ECO:0000313" key="1">
    <source>
        <dbReference type="EMBL" id="QHU20287.1"/>
    </source>
</evidence>
<accession>A0A6C0KUB8</accession>